<proteinExistence type="predicted"/>
<reference evidence="1" key="1">
    <citation type="submission" date="2022-06" db="EMBL/GenBank/DDBJ databases">
        <title>Phylogenomic reconstructions and comparative analyses of Kickxellomycotina fungi.</title>
        <authorList>
            <person name="Reynolds N.K."/>
            <person name="Stajich J.E."/>
            <person name="Barry K."/>
            <person name="Grigoriev I.V."/>
            <person name="Crous P."/>
            <person name="Smith M.E."/>
        </authorList>
    </citation>
    <scope>NUCLEOTIDE SEQUENCE</scope>
    <source>
        <strain evidence="1">RSA 2271</strain>
    </source>
</reference>
<keyword evidence="2" id="KW-1185">Reference proteome</keyword>
<evidence type="ECO:0000313" key="1">
    <source>
        <dbReference type="EMBL" id="KAJ1678774.1"/>
    </source>
</evidence>
<dbReference type="Proteomes" id="UP001145114">
    <property type="component" value="Unassembled WGS sequence"/>
</dbReference>
<organism evidence="1 2">
    <name type="scientific">Spiromyces aspiralis</name>
    <dbReference type="NCBI Taxonomy" id="68401"/>
    <lineage>
        <taxon>Eukaryota</taxon>
        <taxon>Fungi</taxon>
        <taxon>Fungi incertae sedis</taxon>
        <taxon>Zoopagomycota</taxon>
        <taxon>Kickxellomycotina</taxon>
        <taxon>Kickxellomycetes</taxon>
        <taxon>Kickxellales</taxon>
        <taxon>Kickxellaceae</taxon>
        <taxon>Spiromyces</taxon>
    </lineage>
</organism>
<accession>A0ACC1HY15</accession>
<evidence type="ECO:0000313" key="2">
    <source>
        <dbReference type="Proteomes" id="UP001145114"/>
    </source>
</evidence>
<protein>
    <submittedName>
        <fullName evidence="1">Uncharacterized protein</fullName>
    </submittedName>
</protein>
<gene>
    <name evidence="1" type="ORF">EV182_003381</name>
</gene>
<name>A0ACC1HY15_9FUNG</name>
<sequence length="568" mass="63100">RSSSELEVWNAPPNAGLCETFKRHTSTAKSIKYTPDGNIKIHSTDSYELVASIDRPNIVDTRFSPKGTYLMTWERFVKSNDGEPMHNNLCIWEVATGNLKAGFTQKAQSNWYLQWTSDEAYCARMVTNEIHFFETSALGSDSTPAMKLVHPGVVYFSISPGKSPAVGVFIPEKNGAPARVTIFYLGSFKTPVANKTFYRVDSVEMVWNNLGTNMLLIAHADVDKTNKSYYGVSRLYFLATSGNFDCAISLKKEGPIHDVAWSPVEKEFVVVYGYMPARTSLFNHRGAEIHDFGEAPRNYARFNPHGRVLLIGGFGNLSGDVDLWDRKDCKKVATFNENGASSCEWSPDGRYILAATLSPRLRVDNGIRVWHYSGALVYQREINELFQVQWRPAPVELFPQRTTLSPPPVCLAVKEKQAKATPAKQSSYVPPHLRNRNGGAASAVPGAPPSLPPGANPTQASKSALAKRKKKKSGNKQQRQQGGEDKPLAEAANGNVNGAETSIPTADPLKRVRNLEKKLTQIRKLKKKKEEGAELDEAQVKKLESEADVIKEIQQLSLEFKQQPQEIQ</sequence>
<dbReference type="EMBL" id="JAMZIH010000867">
    <property type="protein sequence ID" value="KAJ1678774.1"/>
    <property type="molecule type" value="Genomic_DNA"/>
</dbReference>
<comment type="caution">
    <text evidence="1">The sequence shown here is derived from an EMBL/GenBank/DDBJ whole genome shotgun (WGS) entry which is preliminary data.</text>
</comment>
<feature type="non-terminal residue" evidence="1">
    <location>
        <position position="1"/>
    </location>
</feature>